<feature type="chain" id="PRO_5034111751" description="Peptidase A1 domain-containing protein" evidence="6">
    <location>
        <begin position="17"/>
        <end position="694"/>
    </location>
</feature>
<evidence type="ECO:0000256" key="6">
    <source>
        <dbReference type="SAM" id="SignalP"/>
    </source>
</evidence>
<sequence length="694" mass="73622">MLGFLLFAALPIFARAENLGGNLLRFPIRASGGAPVVKSITKRQEEVATESQLNGYFYSIELGIGTPSQAVTVNFDTGSPELWINPICNEAEDPEFCESFGHLEESSTYVDLESQGTIVYGSGFVRFNYSYDYVAIGASRITQQIFGVASSSFFTNVGIMGASPDLSGWESEYPLVIDNLASQGFINSRAFSLDIRSIESDRGSVIFGGIDTRKYSGRLEKCPIIPADDSPDGYTRYWVNLDGIALVQGGKKTTIFSSPQKQAVLLDSGYTLSTLPGPLVEAIVADFPTAEPIENSPLYAVDCSVRDLDDTVDFAFGETVIKVPYKDFVWKRESDQACRLGVFQDDNFPVLGDSFLRAAYVVYDWDNRNIFVANNEDCGTQLVEIGSGPNAVPDLVGECNRSNSTTTAQSTSTTAHSASTATTSTSTMLPHSNATSVLTTERAHSSSVALSTSHVSSILTTERSSHTSVALSTSQLSYAAESYPTAWGTDASTSTVTVSNVYTITSCPPDVKDCPIGSVTTETFTSYTVCPPEDMHVPSHNGATPNDPGKDSYHGSQPNALVITKEARPQTVATYTIHATSICVGEDGCSIGASKVVEHIVTVTPVNENEDSSPTLIGGSSKPGNHLSLKHTAITVPADSAATLGVKPETNGSATYHKLTEDTAGGSLPLTAGAAWVAPSILALIAGGFVVAAL</sequence>
<dbReference type="PANTHER" id="PTHR47966:SF65">
    <property type="entry name" value="ASPARTIC-TYPE ENDOPEPTIDASE"/>
    <property type="match status" value="1"/>
</dbReference>
<comment type="similarity">
    <text evidence="1">Belongs to the peptidase A1 family.</text>
</comment>
<keyword evidence="3" id="KW-1015">Disulfide bond</keyword>
<keyword evidence="5" id="KW-0812">Transmembrane</keyword>
<organism evidence="8 9">
    <name type="scientific">Fusarium zealandicum</name>
    <dbReference type="NCBI Taxonomy" id="1053134"/>
    <lineage>
        <taxon>Eukaryota</taxon>
        <taxon>Fungi</taxon>
        <taxon>Dikarya</taxon>
        <taxon>Ascomycota</taxon>
        <taxon>Pezizomycotina</taxon>
        <taxon>Sordariomycetes</taxon>
        <taxon>Hypocreomycetidae</taxon>
        <taxon>Hypocreales</taxon>
        <taxon>Nectriaceae</taxon>
        <taxon>Fusarium</taxon>
        <taxon>Fusarium staphyleae species complex</taxon>
    </lineage>
</organism>
<dbReference type="EMBL" id="JABEYC010000091">
    <property type="protein sequence ID" value="KAF4982963.1"/>
    <property type="molecule type" value="Genomic_DNA"/>
</dbReference>
<feature type="compositionally biased region" description="Low complexity" evidence="4">
    <location>
        <begin position="404"/>
        <end position="427"/>
    </location>
</feature>
<protein>
    <recommendedName>
        <fullName evidence="7">Peptidase A1 domain-containing protein</fullName>
    </recommendedName>
</protein>
<feature type="signal peptide" evidence="6">
    <location>
        <begin position="1"/>
        <end position="16"/>
    </location>
</feature>
<evidence type="ECO:0000256" key="3">
    <source>
        <dbReference type="PIRSR" id="PIRSR601461-2"/>
    </source>
</evidence>
<feature type="disulfide bond" evidence="3">
    <location>
        <begin position="303"/>
        <end position="338"/>
    </location>
</feature>
<keyword evidence="5" id="KW-1133">Transmembrane helix</keyword>
<feature type="region of interest" description="Disordered" evidence="4">
    <location>
        <begin position="536"/>
        <end position="557"/>
    </location>
</feature>
<dbReference type="OrthoDB" id="771136at2759"/>
<keyword evidence="9" id="KW-1185">Reference proteome</keyword>
<evidence type="ECO:0000313" key="9">
    <source>
        <dbReference type="Proteomes" id="UP000635477"/>
    </source>
</evidence>
<keyword evidence="6" id="KW-0732">Signal</keyword>
<dbReference type="Gene3D" id="2.40.70.10">
    <property type="entry name" value="Acid Proteases"/>
    <property type="match status" value="2"/>
</dbReference>
<keyword evidence="5" id="KW-0472">Membrane</keyword>
<evidence type="ECO:0000313" key="8">
    <source>
        <dbReference type="EMBL" id="KAF4982963.1"/>
    </source>
</evidence>
<evidence type="ECO:0000259" key="7">
    <source>
        <dbReference type="PROSITE" id="PS51767"/>
    </source>
</evidence>
<dbReference type="Pfam" id="PF00026">
    <property type="entry name" value="Asp"/>
    <property type="match status" value="1"/>
</dbReference>
<dbReference type="InterPro" id="IPR021109">
    <property type="entry name" value="Peptidase_aspartic_dom_sf"/>
</dbReference>
<feature type="active site" evidence="2">
    <location>
        <position position="267"/>
    </location>
</feature>
<gene>
    <name evidence="8" type="ORF">FZEAL_1533</name>
</gene>
<feature type="domain" description="Peptidase A1" evidence="7">
    <location>
        <begin position="58"/>
        <end position="373"/>
    </location>
</feature>
<evidence type="ECO:0000256" key="4">
    <source>
        <dbReference type="SAM" id="MobiDB-lite"/>
    </source>
</evidence>
<reference evidence="8" key="2">
    <citation type="submission" date="2020-05" db="EMBL/GenBank/DDBJ databases">
        <authorList>
            <person name="Kim H.-S."/>
            <person name="Proctor R.H."/>
            <person name="Brown D.W."/>
        </authorList>
    </citation>
    <scope>NUCLEOTIDE SEQUENCE</scope>
    <source>
        <strain evidence="8">NRRL 22465</strain>
    </source>
</reference>
<dbReference type="GO" id="GO:0006508">
    <property type="term" value="P:proteolysis"/>
    <property type="evidence" value="ECO:0007669"/>
    <property type="project" value="InterPro"/>
</dbReference>
<dbReference type="GO" id="GO:0004190">
    <property type="term" value="F:aspartic-type endopeptidase activity"/>
    <property type="evidence" value="ECO:0007669"/>
    <property type="project" value="InterPro"/>
</dbReference>
<dbReference type="InterPro" id="IPR001461">
    <property type="entry name" value="Aspartic_peptidase_A1"/>
</dbReference>
<accession>A0A8H4UT56</accession>
<dbReference type="PANTHER" id="PTHR47966">
    <property type="entry name" value="BETA-SITE APP-CLEAVING ENZYME, ISOFORM A-RELATED"/>
    <property type="match status" value="1"/>
</dbReference>
<dbReference type="Proteomes" id="UP000635477">
    <property type="component" value="Unassembled WGS sequence"/>
</dbReference>
<dbReference type="InterPro" id="IPR033121">
    <property type="entry name" value="PEPTIDASE_A1"/>
</dbReference>
<name>A0A8H4UT56_9HYPO</name>
<proteinExistence type="inferred from homology"/>
<evidence type="ECO:0000256" key="2">
    <source>
        <dbReference type="PIRSR" id="PIRSR601461-1"/>
    </source>
</evidence>
<feature type="active site" evidence="2">
    <location>
        <position position="76"/>
    </location>
</feature>
<dbReference type="SUPFAM" id="SSF50630">
    <property type="entry name" value="Acid proteases"/>
    <property type="match status" value="1"/>
</dbReference>
<feature type="region of interest" description="Disordered" evidence="4">
    <location>
        <begin position="401"/>
        <end position="431"/>
    </location>
</feature>
<reference evidence="8" key="1">
    <citation type="journal article" date="2020" name="BMC Genomics">
        <title>Correction to: Identification and distribution of gene clusters required for synthesis of sphingolipid metabolism inhibitors in diverse species of the filamentous fungus Fusarium.</title>
        <authorList>
            <person name="Kim H.S."/>
            <person name="Lohmar J.M."/>
            <person name="Busman M."/>
            <person name="Brown D.W."/>
            <person name="Naumann T.A."/>
            <person name="Divon H.H."/>
            <person name="Lysoe E."/>
            <person name="Uhlig S."/>
            <person name="Proctor R.H."/>
        </authorList>
    </citation>
    <scope>NUCLEOTIDE SEQUENCE</scope>
    <source>
        <strain evidence="8">NRRL 22465</strain>
    </source>
</reference>
<dbReference type="PROSITE" id="PS51767">
    <property type="entry name" value="PEPTIDASE_A1"/>
    <property type="match status" value="1"/>
</dbReference>
<comment type="caution">
    <text evidence="8">The sequence shown here is derived from an EMBL/GenBank/DDBJ whole genome shotgun (WGS) entry which is preliminary data.</text>
</comment>
<evidence type="ECO:0000256" key="1">
    <source>
        <dbReference type="ARBA" id="ARBA00007447"/>
    </source>
</evidence>
<dbReference type="PRINTS" id="PR00792">
    <property type="entry name" value="PEPSIN"/>
</dbReference>
<feature type="transmembrane region" description="Helical" evidence="5">
    <location>
        <begin position="673"/>
        <end position="693"/>
    </location>
</feature>
<dbReference type="AlphaFoldDB" id="A0A8H4UT56"/>
<evidence type="ECO:0000256" key="5">
    <source>
        <dbReference type="SAM" id="Phobius"/>
    </source>
</evidence>